<keyword evidence="4" id="KW-1185">Reference proteome</keyword>
<protein>
    <submittedName>
        <fullName evidence="3">ThuA domain-containing protein</fullName>
    </submittedName>
</protein>
<dbReference type="InterPro" id="IPR029062">
    <property type="entry name" value="Class_I_gatase-like"/>
</dbReference>
<keyword evidence="1" id="KW-0732">Signal</keyword>
<gene>
    <name evidence="3" type="ORF">RM545_03085</name>
</gene>
<feature type="signal peptide" evidence="1">
    <location>
        <begin position="1"/>
        <end position="18"/>
    </location>
</feature>
<reference evidence="3 4" key="1">
    <citation type="submission" date="2023-09" db="EMBL/GenBank/DDBJ databases">
        <authorList>
            <person name="Rey-Velasco X."/>
        </authorList>
    </citation>
    <scope>NUCLEOTIDE SEQUENCE [LARGE SCALE GENOMIC DNA]</scope>
    <source>
        <strain evidence="3 4">F260</strain>
    </source>
</reference>
<evidence type="ECO:0000256" key="1">
    <source>
        <dbReference type="SAM" id="SignalP"/>
    </source>
</evidence>
<feature type="domain" description="ThuA-like" evidence="2">
    <location>
        <begin position="23"/>
        <end position="243"/>
    </location>
</feature>
<comment type="caution">
    <text evidence="3">The sequence shown here is derived from an EMBL/GenBank/DDBJ whole genome shotgun (WGS) entry which is preliminary data.</text>
</comment>
<dbReference type="Gene3D" id="3.40.50.880">
    <property type="match status" value="1"/>
</dbReference>
<dbReference type="Pfam" id="PF06283">
    <property type="entry name" value="ThuA"/>
    <property type="match status" value="1"/>
</dbReference>
<feature type="chain" id="PRO_5047336909" evidence="1">
    <location>
        <begin position="19"/>
        <end position="251"/>
    </location>
</feature>
<organism evidence="3 4">
    <name type="scientific">Autumnicola lenta</name>
    <dbReference type="NCBI Taxonomy" id="3075593"/>
    <lineage>
        <taxon>Bacteria</taxon>
        <taxon>Pseudomonadati</taxon>
        <taxon>Bacteroidota</taxon>
        <taxon>Flavobacteriia</taxon>
        <taxon>Flavobacteriales</taxon>
        <taxon>Flavobacteriaceae</taxon>
        <taxon>Autumnicola</taxon>
    </lineage>
</organism>
<dbReference type="SUPFAM" id="SSF52317">
    <property type="entry name" value="Class I glutamine amidotransferase-like"/>
    <property type="match status" value="1"/>
</dbReference>
<dbReference type="PANTHER" id="PTHR40469:SF2">
    <property type="entry name" value="GALACTOSE-BINDING DOMAIN-LIKE SUPERFAMILY PROTEIN"/>
    <property type="match status" value="1"/>
</dbReference>
<accession>A0ABU3CH37</accession>
<proteinExistence type="predicted"/>
<evidence type="ECO:0000313" key="4">
    <source>
        <dbReference type="Proteomes" id="UP001245285"/>
    </source>
</evidence>
<evidence type="ECO:0000259" key="2">
    <source>
        <dbReference type="Pfam" id="PF06283"/>
    </source>
</evidence>
<name>A0ABU3CH37_9FLAO</name>
<dbReference type="PANTHER" id="PTHR40469">
    <property type="entry name" value="SECRETED GLYCOSYL HYDROLASE"/>
    <property type="match status" value="1"/>
</dbReference>
<dbReference type="EMBL" id="JAVRHO010000003">
    <property type="protein sequence ID" value="MDT0645664.1"/>
    <property type="molecule type" value="Genomic_DNA"/>
</dbReference>
<dbReference type="Proteomes" id="UP001245285">
    <property type="component" value="Unassembled WGS sequence"/>
</dbReference>
<sequence>MKNLFILFVLLFAMQTSAQNQFNVLLFTKTAGWHHKSINEGVTAMRAMAERHSFDMQWHEDATRFNDDFLEQFDVIIFLNTTEDILNEEQQAAFKRFIQSGKGFVGVHSASDTEYDWPWYNQLVGKMFHIHPLEQSAMVDVVDTNFPGMEIFPKRFLWTDEWYEFLPEEYSKNLNILLSVDEESYDPEVQWGEKIGKGMGDHPISWYQYFDNGRSFYTGLGHIAEIYKDPWFLHHLYGGIYWAATGNGIKK</sequence>
<dbReference type="RefSeq" id="WP_311493850.1">
    <property type="nucleotide sequence ID" value="NZ_JAVRHO010000003.1"/>
</dbReference>
<dbReference type="InterPro" id="IPR029010">
    <property type="entry name" value="ThuA-like"/>
</dbReference>
<evidence type="ECO:0000313" key="3">
    <source>
        <dbReference type="EMBL" id="MDT0645664.1"/>
    </source>
</evidence>